<evidence type="ECO:0000256" key="5">
    <source>
        <dbReference type="SAM" id="Phobius"/>
    </source>
</evidence>
<evidence type="ECO:0000313" key="7">
    <source>
        <dbReference type="Proteomes" id="UP000248706"/>
    </source>
</evidence>
<proteinExistence type="predicted"/>
<dbReference type="RefSeq" id="WP_112431386.1">
    <property type="nucleotide sequence ID" value="NZ_MCIF01000002.1"/>
</dbReference>
<evidence type="ECO:0000313" key="6">
    <source>
        <dbReference type="EMBL" id="RAQ97198.1"/>
    </source>
</evidence>
<keyword evidence="4 5" id="KW-0472">Membrane</keyword>
<organism evidence="6 7">
    <name type="scientific">Thermogemmatispora tikiterensis</name>
    <dbReference type="NCBI Taxonomy" id="1825093"/>
    <lineage>
        <taxon>Bacteria</taxon>
        <taxon>Bacillati</taxon>
        <taxon>Chloroflexota</taxon>
        <taxon>Ktedonobacteria</taxon>
        <taxon>Thermogemmatisporales</taxon>
        <taxon>Thermogemmatisporaceae</taxon>
        <taxon>Thermogemmatispora</taxon>
    </lineage>
</organism>
<evidence type="ECO:0000256" key="1">
    <source>
        <dbReference type="ARBA" id="ARBA00004141"/>
    </source>
</evidence>
<accession>A0A328VGY1</accession>
<keyword evidence="3 5" id="KW-1133">Transmembrane helix</keyword>
<dbReference type="EMBL" id="MCIF01000002">
    <property type="protein sequence ID" value="RAQ97198.1"/>
    <property type="molecule type" value="Genomic_DNA"/>
</dbReference>
<name>A0A328VGY1_9CHLR</name>
<keyword evidence="2 5" id="KW-0812">Transmembrane</keyword>
<reference evidence="6 7" key="1">
    <citation type="submission" date="2016-08" db="EMBL/GenBank/DDBJ databases">
        <title>Analysis of Carbohydrate Active Enzymes in Thermogemmatispora T81 Reveals Carbohydrate Degradation Ability.</title>
        <authorList>
            <person name="Tomazini A."/>
            <person name="Lal S."/>
            <person name="Stott M."/>
            <person name="Henrissat B."/>
            <person name="Polikarpov I."/>
            <person name="Sparling R."/>
            <person name="Levin D.B."/>
        </authorList>
    </citation>
    <scope>NUCLEOTIDE SEQUENCE [LARGE SCALE GENOMIC DNA]</scope>
    <source>
        <strain evidence="6 7">T81</strain>
    </source>
</reference>
<dbReference type="OrthoDB" id="8585740at2"/>
<dbReference type="AlphaFoldDB" id="A0A328VGY1"/>
<gene>
    <name evidence="6" type="ORF">A4R35_16790</name>
</gene>
<evidence type="ECO:0000256" key="2">
    <source>
        <dbReference type="ARBA" id="ARBA00022692"/>
    </source>
</evidence>
<dbReference type="CDD" id="cd16914">
    <property type="entry name" value="EcfT"/>
    <property type="match status" value="1"/>
</dbReference>
<dbReference type="Proteomes" id="UP000248706">
    <property type="component" value="Unassembled WGS sequence"/>
</dbReference>
<comment type="subcellular location">
    <subcellularLocation>
        <location evidence="1">Membrane</location>
        <topology evidence="1">Multi-pass membrane protein</topology>
    </subcellularLocation>
</comment>
<evidence type="ECO:0000256" key="4">
    <source>
        <dbReference type="ARBA" id="ARBA00023136"/>
    </source>
</evidence>
<feature type="transmembrane region" description="Helical" evidence="5">
    <location>
        <begin position="76"/>
        <end position="96"/>
    </location>
</feature>
<comment type="caution">
    <text evidence="6">The sequence shown here is derived from an EMBL/GenBank/DDBJ whole genome shotgun (WGS) entry which is preliminary data.</text>
</comment>
<sequence>MCWFLHTVNGFFEARKSRTAGFTSGGERRAWIVTALVTLMNCSFQMSNEVYAAMCARGFTGTIRSYSDYRLQRGEVLALLGALLLAVGLFFLGRALL</sequence>
<protein>
    <submittedName>
        <fullName evidence="6">Uncharacterized protein</fullName>
    </submittedName>
</protein>
<dbReference type="InterPro" id="IPR003339">
    <property type="entry name" value="ABC/ECF_trnsptr_transmembrane"/>
</dbReference>
<evidence type="ECO:0000256" key="3">
    <source>
        <dbReference type="ARBA" id="ARBA00022989"/>
    </source>
</evidence>
<dbReference type="GO" id="GO:0005886">
    <property type="term" value="C:plasma membrane"/>
    <property type="evidence" value="ECO:0007669"/>
    <property type="project" value="UniProtKB-ARBA"/>
</dbReference>
<keyword evidence="7" id="KW-1185">Reference proteome</keyword>